<proteinExistence type="predicted"/>
<accession>A0A132B6P1</accession>
<gene>
    <name evidence="1" type="ORF">LY89DRAFT_677397</name>
</gene>
<dbReference type="OrthoDB" id="10538922at2759"/>
<sequence>MALCILKYQFNTFRRPATGQPFNLEADPLYWDLSPLVDGSFSNTVEDGVLKRPKPATSLLVAIMWSAIIGKRNPNFWTQVRDRACTFLFNMVNAPSKYLVWIQVIHREKTYFEDIEPHDGGTFFTVDNKENVEWIECAEGLTMSGQVIGELPPFYLTFIRILFIM</sequence>
<evidence type="ECO:0000313" key="1">
    <source>
        <dbReference type="EMBL" id="KUJ08076.1"/>
    </source>
</evidence>
<dbReference type="KEGG" id="psco:LY89DRAFT_677397"/>
<organism evidence="1 2">
    <name type="scientific">Mollisia scopiformis</name>
    <name type="common">Conifer needle endophyte fungus</name>
    <name type="synonym">Phialocephala scopiformis</name>
    <dbReference type="NCBI Taxonomy" id="149040"/>
    <lineage>
        <taxon>Eukaryota</taxon>
        <taxon>Fungi</taxon>
        <taxon>Dikarya</taxon>
        <taxon>Ascomycota</taxon>
        <taxon>Pezizomycotina</taxon>
        <taxon>Leotiomycetes</taxon>
        <taxon>Helotiales</taxon>
        <taxon>Mollisiaceae</taxon>
        <taxon>Mollisia</taxon>
    </lineage>
</organism>
<dbReference type="EMBL" id="KQ947437">
    <property type="protein sequence ID" value="KUJ08076.1"/>
    <property type="molecule type" value="Genomic_DNA"/>
</dbReference>
<dbReference type="GeneID" id="28823403"/>
<protein>
    <submittedName>
        <fullName evidence="1">Uncharacterized protein</fullName>
    </submittedName>
</protein>
<dbReference type="InParanoid" id="A0A132B6P1"/>
<evidence type="ECO:0000313" key="2">
    <source>
        <dbReference type="Proteomes" id="UP000070700"/>
    </source>
</evidence>
<dbReference type="Proteomes" id="UP000070700">
    <property type="component" value="Unassembled WGS sequence"/>
</dbReference>
<keyword evidence="2" id="KW-1185">Reference proteome</keyword>
<dbReference type="AlphaFoldDB" id="A0A132B6P1"/>
<name>A0A132B6P1_MOLSC</name>
<dbReference type="RefSeq" id="XP_018062431.1">
    <property type="nucleotide sequence ID" value="XM_018213677.1"/>
</dbReference>
<reference evidence="1 2" key="1">
    <citation type="submission" date="2015-10" db="EMBL/GenBank/DDBJ databases">
        <title>Full genome of DAOMC 229536 Phialocephala scopiformis, a fungal endophyte of spruce producing the potent anti-insectan compound rugulosin.</title>
        <authorList>
            <consortium name="DOE Joint Genome Institute"/>
            <person name="Walker A.K."/>
            <person name="Frasz S.L."/>
            <person name="Seifert K.A."/>
            <person name="Miller J.D."/>
            <person name="Mondo S.J."/>
            <person name="Labutti K."/>
            <person name="Lipzen A."/>
            <person name="Dockter R."/>
            <person name="Kennedy M."/>
            <person name="Grigoriev I.V."/>
            <person name="Spatafora J.W."/>
        </authorList>
    </citation>
    <scope>NUCLEOTIDE SEQUENCE [LARGE SCALE GENOMIC DNA]</scope>
    <source>
        <strain evidence="1 2">CBS 120377</strain>
    </source>
</reference>